<keyword evidence="1" id="KW-0472">Membrane</keyword>
<evidence type="ECO:0000313" key="2">
    <source>
        <dbReference type="EMBL" id="MCO6394194.1"/>
    </source>
</evidence>
<dbReference type="RefSeq" id="WP_168156192.1">
    <property type="nucleotide sequence ID" value="NZ_JAEUWV010000003.1"/>
</dbReference>
<feature type="transmembrane region" description="Helical" evidence="1">
    <location>
        <begin position="12"/>
        <end position="32"/>
    </location>
</feature>
<sequence>MSAVDNVGGHITTVITSLMAIAGVVMTVAALAQGAGTILGIQLPTIP</sequence>
<keyword evidence="1" id="KW-1133">Transmembrane helix</keyword>
<evidence type="ECO:0000313" key="3">
    <source>
        <dbReference type="Proteomes" id="UP001205920"/>
    </source>
</evidence>
<dbReference type="EMBL" id="JAEUWV010000003">
    <property type="protein sequence ID" value="MCO6394194.1"/>
    <property type="molecule type" value="Genomic_DNA"/>
</dbReference>
<gene>
    <name evidence="2" type="ORF">JMN37_04230</name>
</gene>
<proteinExistence type="predicted"/>
<name>A0AAW5HSD6_9CORY</name>
<keyword evidence="3" id="KW-1185">Reference proteome</keyword>
<evidence type="ECO:0000256" key="1">
    <source>
        <dbReference type="SAM" id="Phobius"/>
    </source>
</evidence>
<organism evidence="2 3">
    <name type="scientific">Corynebacterium lipophilum</name>
    <dbReference type="NCBI Taxonomy" id="2804918"/>
    <lineage>
        <taxon>Bacteria</taxon>
        <taxon>Bacillati</taxon>
        <taxon>Actinomycetota</taxon>
        <taxon>Actinomycetes</taxon>
        <taxon>Mycobacteriales</taxon>
        <taxon>Corynebacteriaceae</taxon>
        <taxon>Corynebacterium</taxon>
    </lineage>
</organism>
<dbReference type="Proteomes" id="UP001205920">
    <property type="component" value="Unassembled WGS sequence"/>
</dbReference>
<comment type="caution">
    <text evidence="2">The sequence shown here is derived from an EMBL/GenBank/DDBJ whole genome shotgun (WGS) entry which is preliminary data.</text>
</comment>
<accession>A0AAW5HSD6</accession>
<keyword evidence="1" id="KW-0812">Transmembrane</keyword>
<protein>
    <submittedName>
        <fullName evidence="2">Uncharacterized protein</fullName>
    </submittedName>
</protein>
<reference evidence="2 3" key="1">
    <citation type="submission" date="2021-01" db="EMBL/GenBank/DDBJ databases">
        <title>Identification and Characterization of Corynebacterium sp.</title>
        <authorList>
            <person name="Luo Q."/>
            <person name="Qu P."/>
            <person name="Chen Q."/>
        </authorList>
    </citation>
    <scope>NUCLEOTIDE SEQUENCE [LARGE SCALE GENOMIC DNA]</scope>
    <source>
        <strain evidence="2 3">MC-18</strain>
    </source>
</reference>
<dbReference type="AlphaFoldDB" id="A0AAW5HSD6"/>